<feature type="compositionally biased region" description="Low complexity" evidence="2">
    <location>
        <begin position="111"/>
        <end position="121"/>
    </location>
</feature>
<dbReference type="RefSeq" id="XP_062712682.1">
    <property type="nucleotide sequence ID" value="XM_062856698.1"/>
</dbReference>
<dbReference type="PANTHER" id="PTHR31540:SF1">
    <property type="entry name" value="CENTROSOMAL PROTEIN OF 131 KDA"/>
    <property type="match status" value="1"/>
</dbReference>
<feature type="coiled-coil region" evidence="1">
    <location>
        <begin position="931"/>
        <end position="973"/>
    </location>
</feature>
<feature type="region of interest" description="Disordered" evidence="2">
    <location>
        <begin position="63"/>
        <end position="121"/>
    </location>
</feature>
<feature type="region of interest" description="Disordered" evidence="2">
    <location>
        <begin position="629"/>
        <end position="675"/>
    </location>
</feature>
<protein>
    <recommendedName>
        <fullName evidence="5">Centrosomal protein of 131 kDa</fullName>
    </recommendedName>
</protein>
<feature type="region of interest" description="Disordered" evidence="2">
    <location>
        <begin position="179"/>
        <end position="205"/>
    </location>
</feature>
<evidence type="ECO:0000256" key="1">
    <source>
        <dbReference type="SAM" id="Coils"/>
    </source>
</evidence>
<dbReference type="GeneID" id="109425912"/>
<dbReference type="InterPro" id="IPR030465">
    <property type="entry name" value="CEP131"/>
</dbReference>
<evidence type="ECO:0008006" key="5">
    <source>
        <dbReference type="Google" id="ProtNLM"/>
    </source>
</evidence>
<feature type="compositionally biased region" description="Basic and acidic residues" evidence="2">
    <location>
        <begin position="638"/>
        <end position="656"/>
    </location>
</feature>
<evidence type="ECO:0000313" key="3">
    <source>
        <dbReference type="EnsemblMetazoa" id="AALFPA23_021976.P32523"/>
    </source>
</evidence>
<reference evidence="4" key="1">
    <citation type="journal article" date="2015" name="Proc. Natl. Acad. Sci. U.S.A.">
        <title>Genome sequence of the Asian Tiger mosquito, Aedes albopictus, reveals insights into its biology, genetics, and evolution.</title>
        <authorList>
            <person name="Chen X.G."/>
            <person name="Jiang X."/>
            <person name="Gu J."/>
            <person name="Xu M."/>
            <person name="Wu Y."/>
            <person name="Deng Y."/>
            <person name="Zhang C."/>
            <person name="Bonizzoni M."/>
            <person name="Dermauw W."/>
            <person name="Vontas J."/>
            <person name="Armbruster P."/>
            <person name="Huang X."/>
            <person name="Yang Y."/>
            <person name="Zhang H."/>
            <person name="He W."/>
            <person name="Peng H."/>
            <person name="Liu Y."/>
            <person name="Wu K."/>
            <person name="Chen J."/>
            <person name="Lirakis M."/>
            <person name="Topalis P."/>
            <person name="Van Leeuwen T."/>
            <person name="Hall A.B."/>
            <person name="Jiang X."/>
            <person name="Thorpe C."/>
            <person name="Mueller R.L."/>
            <person name="Sun C."/>
            <person name="Waterhouse R.M."/>
            <person name="Yan G."/>
            <person name="Tu Z.J."/>
            <person name="Fang X."/>
            <person name="James A.A."/>
        </authorList>
    </citation>
    <scope>NUCLEOTIDE SEQUENCE [LARGE SCALE GENOMIC DNA]</scope>
    <source>
        <strain evidence="4">Foshan</strain>
    </source>
</reference>
<dbReference type="EnsemblMetazoa" id="AALFPA23_021976.R32523">
    <property type="protein sequence ID" value="AALFPA23_021976.P32523"/>
    <property type="gene ID" value="AALFPA23_021976"/>
</dbReference>
<feature type="region of interest" description="Disordered" evidence="2">
    <location>
        <begin position="529"/>
        <end position="554"/>
    </location>
</feature>
<dbReference type="Proteomes" id="UP000069940">
    <property type="component" value="Unassembled WGS sequence"/>
</dbReference>
<name>A0ABM1ZV68_AEDAL</name>
<feature type="compositionally biased region" description="Polar residues" evidence="2">
    <location>
        <begin position="529"/>
        <end position="539"/>
    </location>
</feature>
<keyword evidence="1" id="KW-0175">Coiled coil</keyword>
<keyword evidence="4" id="KW-1185">Reference proteome</keyword>
<proteinExistence type="predicted"/>
<reference evidence="3" key="2">
    <citation type="submission" date="2025-05" db="UniProtKB">
        <authorList>
            <consortium name="EnsemblMetazoa"/>
        </authorList>
    </citation>
    <scope>IDENTIFICATION</scope>
    <source>
        <strain evidence="3">Foshan</strain>
    </source>
</reference>
<feature type="coiled-coil region" evidence="1">
    <location>
        <begin position="1005"/>
        <end position="1087"/>
    </location>
</feature>
<organism evidence="3 4">
    <name type="scientific">Aedes albopictus</name>
    <name type="common">Asian tiger mosquito</name>
    <name type="synonym">Stegomyia albopicta</name>
    <dbReference type="NCBI Taxonomy" id="7160"/>
    <lineage>
        <taxon>Eukaryota</taxon>
        <taxon>Metazoa</taxon>
        <taxon>Ecdysozoa</taxon>
        <taxon>Arthropoda</taxon>
        <taxon>Hexapoda</taxon>
        <taxon>Insecta</taxon>
        <taxon>Pterygota</taxon>
        <taxon>Neoptera</taxon>
        <taxon>Endopterygota</taxon>
        <taxon>Diptera</taxon>
        <taxon>Nematocera</taxon>
        <taxon>Culicoidea</taxon>
        <taxon>Culicidae</taxon>
        <taxon>Culicinae</taxon>
        <taxon>Aedini</taxon>
        <taxon>Aedes</taxon>
        <taxon>Stegomyia</taxon>
    </lineage>
</organism>
<dbReference type="PANTHER" id="PTHR31540">
    <property type="entry name" value="CENTROSOMAL PROTEIN OF 131 KDA"/>
    <property type="match status" value="1"/>
</dbReference>
<feature type="compositionally biased region" description="Basic and acidic residues" evidence="2">
    <location>
        <begin position="695"/>
        <end position="712"/>
    </location>
</feature>
<accession>A0ABM1ZV68</accession>
<evidence type="ECO:0000313" key="4">
    <source>
        <dbReference type="Proteomes" id="UP000069940"/>
    </source>
</evidence>
<feature type="coiled-coil region" evidence="1">
    <location>
        <begin position="358"/>
        <end position="385"/>
    </location>
</feature>
<evidence type="ECO:0000256" key="2">
    <source>
        <dbReference type="SAM" id="MobiDB-lite"/>
    </source>
</evidence>
<sequence>MMELSLYGSQVRLLSHIFEVEKSHSSPNQFHLSGLPFVCVPQINLATRERTTPTNSYQHLAGIGTSPSSSVGGRPGSAFNSSRPFPAHIRRPLSADSQIRRKSSYGGAGGSNSSTSGYLSKRSTSSSSLLKSLLAEPISRYWGSKTLATSGCSGNVVATRSTKHMSKVKSKKRSTVGKKKLVECSSEEETSMDEDTQESNNEAELENIWSRDGMKILPGMDKKPPIPRGVMRKAPVTKKIGNLSMIQSSEPKTDKKVDLPGRVSFSSNDPYEIDYSDYEDNEFTLAKQTVSNGIGQRNSESVYDERRYQEPLSEQPIKPKFNLVKFEEELTSSGCDTKEDKSEKFVKFGSTPESLCDEDDSNKIIEDYKKEIEDINRRREMELKMASTDNSKSYDPKRYTTVEVTETYVEETYRIAAASCTSATEDTDNEIERLRSRPGSGKKDVINEYYECINEIINHQGEKKFQQNTKEDTLRLNLNNESKPVPVDKNFQAIKPAPKLDKNKLDNSSNQIIKNYFKVKEQNFNDLKSVKSNQKNSNLLPKKHGKALDKPKSADAHKSILRNAKKDNAAPKFSAPLCRQESNISEFQMEKVVSWMSCNEDTFPKPYESDPDGGAGGILLGPPIEAKARPITPTTDLNKTDDESNFHYDHGRREMAGSEQTNYDEESLASELPKQKSDFQALKSEVEYRLSNILDSRDSPDSAGEYRHEEQDRDKVKDLLSYLDQVEMKCEKAFKSAVPSESDRSEMEFAAEPDYIETVPKMNDLLEIPVHQLARRVIKLSLRANELSNAMHLSKEHLSNVRSDKMKAVRAEKVAFQNKMKEQKKHYEDIIGRHQEFIDQLIKDKSGLCDKVTQLTRRIESQNQSWEHRLKTELEKAKDTALAAEKIRREKWVRENTKKIKELTVKGLELEINKMTATHQKEIAELKRQHKDEMMCAVSELKLQYEQKEADIRQNLQKERDALIERERQALLERFDKQVSEERAIFEQQRQHLLNEFEIEKERNLKELKNRNQYFETQIHEQKSDNAKNLEFARKEYVQMLKDRENKHKEELAKLQNQLEADFALWKKKHEETAKMAMEERENTVRQQLRVERDQQIDRIVAKVDAETQKYQKDFDAKMNRLKEKHQAEMREQEAAEALLKQKYQDSRAQLAESEATVQNMKSSMKQVELQLSHSKKLCEELLREKETMKTEARKEVQKDLANMQKDREREIERIYCRVQQAIDKKDATIGNLQKEIASLKERCLKQDAIIRQQRIDYCIK</sequence>
<feature type="region of interest" description="Disordered" evidence="2">
    <location>
        <begin position="693"/>
        <end position="712"/>
    </location>
</feature>
<feature type="coiled-coil region" evidence="1">
    <location>
        <begin position="1119"/>
        <end position="1243"/>
    </location>
</feature>
<feature type="compositionally biased region" description="Acidic residues" evidence="2">
    <location>
        <begin position="185"/>
        <end position="205"/>
    </location>
</feature>